<feature type="region of interest" description="Disordered" evidence="1">
    <location>
        <begin position="132"/>
        <end position="163"/>
    </location>
</feature>
<evidence type="ECO:0008006" key="4">
    <source>
        <dbReference type="Google" id="ProtNLM"/>
    </source>
</evidence>
<accession>A0A0R1W340</accession>
<name>A0A0R1W340_9LACO</name>
<feature type="compositionally biased region" description="Basic and acidic residues" evidence="1">
    <location>
        <begin position="132"/>
        <end position="143"/>
    </location>
</feature>
<reference evidence="2 3" key="1">
    <citation type="journal article" date="2015" name="Genome Announc.">
        <title>Expanding the biotechnology potential of lactobacilli through comparative genomics of 213 strains and associated genera.</title>
        <authorList>
            <person name="Sun Z."/>
            <person name="Harris H.M."/>
            <person name="McCann A."/>
            <person name="Guo C."/>
            <person name="Argimon S."/>
            <person name="Zhang W."/>
            <person name="Yang X."/>
            <person name="Jeffery I.B."/>
            <person name="Cooney J.C."/>
            <person name="Kagawa T.F."/>
            <person name="Liu W."/>
            <person name="Song Y."/>
            <person name="Salvetti E."/>
            <person name="Wrobel A."/>
            <person name="Rasinkangas P."/>
            <person name="Parkhill J."/>
            <person name="Rea M.C."/>
            <person name="O'Sullivan O."/>
            <person name="Ritari J."/>
            <person name="Douillard F.P."/>
            <person name="Paul Ross R."/>
            <person name="Yang R."/>
            <person name="Briner A.E."/>
            <person name="Felis G.E."/>
            <person name="de Vos W.M."/>
            <person name="Barrangou R."/>
            <person name="Klaenhammer T.R."/>
            <person name="Caufield P.W."/>
            <person name="Cui Y."/>
            <person name="Zhang H."/>
            <person name="O'Toole P.W."/>
        </authorList>
    </citation>
    <scope>NUCLEOTIDE SEQUENCE [LARGE SCALE GENOMIC DNA]</scope>
    <source>
        <strain evidence="2 3">DSM 17758</strain>
    </source>
</reference>
<dbReference type="RefSeq" id="WP_057825011.1">
    <property type="nucleotide sequence ID" value="NZ_AZFX01000072.1"/>
</dbReference>
<protein>
    <recommendedName>
        <fullName evidence="4">DUF4828 domain-containing protein</fullName>
    </recommendedName>
</protein>
<dbReference type="STRING" id="1423735.FC15_GL000221"/>
<dbReference type="InterPro" id="IPR032254">
    <property type="entry name" value="DUF4828"/>
</dbReference>
<dbReference type="Pfam" id="PF16110">
    <property type="entry name" value="DUF4828"/>
    <property type="match status" value="1"/>
</dbReference>
<evidence type="ECO:0000313" key="2">
    <source>
        <dbReference type="EMBL" id="KRM08844.1"/>
    </source>
</evidence>
<dbReference type="OrthoDB" id="2246468at2"/>
<dbReference type="EMBL" id="AZFX01000072">
    <property type="protein sequence ID" value="KRM08844.1"/>
    <property type="molecule type" value="Genomic_DNA"/>
</dbReference>
<evidence type="ECO:0000313" key="3">
    <source>
        <dbReference type="Proteomes" id="UP000051315"/>
    </source>
</evidence>
<keyword evidence="3" id="KW-1185">Reference proteome</keyword>
<organism evidence="2 3">
    <name type="scientific">Lapidilactobacillus concavus DSM 17758</name>
    <dbReference type="NCBI Taxonomy" id="1423735"/>
    <lineage>
        <taxon>Bacteria</taxon>
        <taxon>Bacillati</taxon>
        <taxon>Bacillota</taxon>
        <taxon>Bacilli</taxon>
        <taxon>Lactobacillales</taxon>
        <taxon>Lactobacillaceae</taxon>
        <taxon>Lapidilactobacillus</taxon>
    </lineage>
</organism>
<gene>
    <name evidence="2" type="ORF">FC15_GL000221</name>
</gene>
<dbReference type="PATRIC" id="fig|1423735.3.peg.227"/>
<proteinExistence type="predicted"/>
<dbReference type="AlphaFoldDB" id="A0A0R1W340"/>
<dbReference type="Proteomes" id="UP000051315">
    <property type="component" value="Unassembled WGS sequence"/>
</dbReference>
<evidence type="ECO:0000256" key="1">
    <source>
        <dbReference type="SAM" id="MobiDB-lite"/>
    </source>
</evidence>
<comment type="caution">
    <text evidence="2">The sequence shown here is derived from an EMBL/GenBank/DDBJ whole genome shotgun (WGS) entry which is preliminary data.</text>
</comment>
<sequence>MRVSDIYAAGIHGINQVRRFLTQTRHRKQQKKRQPDLALRYAGDWAFIDSNTNQKHDMTIGSDFSIMIDHRELPGRIIGLDAEQLVFLDHYGFQLKVFAGHKGPTEIYDESSSRTYPVINLRDVPKLKVEQKKPDDIILHPEDLVDPNQPSSTSKDEDEPSAK</sequence>